<comment type="catalytic activity">
    <reaction evidence="5">
        <text>dTDP-beta-L-rhamnose + NADP(+) = dTDP-4-dehydro-beta-L-rhamnose + NADPH + H(+)</text>
        <dbReference type="Rhea" id="RHEA:21796"/>
        <dbReference type="ChEBI" id="CHEBI:15378"/>
        <dbReference type="ChEBI" id="CHEBI:57510"/>
        <dbReference type="ChEBI" id="CHEBI:57783"/>
        <dbReference type="ChEBI" id="CHEBI:58349"/>
        <dbReference type="ChEBI" id="CHEBI:62830"/>
        <dbReference type="EC" id="1.1.1.133"/>
    </reaction>
</comment>
<feature type="domain" description="RmlD-like substrate binding" evidence="7">
    <location>
        <begin position="13"/>
        <end position="252"/>
    </location>
</feature>
<organism evidence="8 9">
    <name type="scientific">Fundidesulfovibrio magnetotacticus</name>
    <dbReference type="NCBI Taxonomy" id="2730080"/>
    <lineage>
        <taxon>Bacteria</taxon>
        <taxon>Pseudomonadati</taxon>
        <taxon>Thermodesulfobacteriota</taxon>
        <taxon>Desulfovibrionia</taxon>
        <taxon>Desulfovibrionales</taxon>
        <taxon>Desulfovibrionaceae</taxon>
        <taxon>Fundidesulfovibrio</taxon>
    </lineage>
</organism>
<dbReference type="InterPro" id="IPR029903">
    <property type="entry name" value="RmlD-like-bd"/>
</dbReference>
<protein>
    <recommendedName>
        <fullName evidence="4 6">dTDP-4-dehydrorhamnose reductase</fullName>
        <ecNumber evidence="3 6">1.1.1.133</ecNumber>
    </recommendedName>
</protein>
<dbReference type="InterPro" id="IPR036291">
    <property type="entry name" value="NAD(P)-bd_dom_sf"/>
</dbReference>
<sequence length="288" mass="30137">MAFHRGHGLRPFLVLGAGGLLGAAIAQRLGARAVALARADLDIADVARFREALALHRPLAVINAAGLSHGGEDELMEHNARRPARLAEACVEAGCGFVFLSSSRVFGDASPGARSECDPPSPAEAYGASKLAGEEAVRAVLGDTGAWVARISMALGHRAARGESQIVNRLLEAARSGAREVLAASDVRHSPVHARDAAALVERMLLDHPPGTYHITGATPVTLEHLVRRVFASAGLNCAVQGVESARFGGPALPDLTLTTRLLPPAGPWEEAADRLAEDYREAWGGGK</sequence>
<evidence type="ECO:0000256" key="3">
    <source>
        <dbReference type="ARBA" id="ARBA00012929"/>
    </source>
</evidence>
<dbReference type="PANTHER" id="PTHR10491:SF4">
    <property type="entry name" value="METHIONINE ADENOSYLTRANSFERASE 2 SUBUNIT BETA"/>
    <property type="match status" value="1"/>
</dbReference>
<comment type="similarity">
    <text evidence="2 6">Belongs to the dTDP-4-dehydrorhamnose reductase family.</text>
</comment>
<evidence type="ECO:0000259" key="7">
    <source>
        <dbReference type="Pfam" id="PF04321"/>
    </source>
</evidence>
<dbReference type="RefSeq" id="WP_173085547.1">
    <property type="nucleotide sequence ID" value="NZ_BLTE01000013.1"/>
</dbReference>
<comment type="caution">
    <text evidence="8">The sequence shown here is derived from an EMBL/GenBank/DDBJ whole genome shotgun (WGS) entry which is preliminary data.</text>
</comment>
<comment type="pathway">
    <text evidence="1 6">Carbohydrate biosynthesis; dTDP-L-rhamnose biosynthesis.</text>
</comment>
<dbReference type="InterPro" id="IPR005913">
    <property type="entry name" value="dTDP_dehydrorham_reduct"/>
</dbReference>
<evidence type="ECO:0000313" key="9">
    <source>
        <dbReference type="Proteomes" id="UP000494245"/>
    </source>
</evidence>
<accession>A0A6V8LY35</accession>
<comment type="function">
    <text evidence="6">Catalyzes the reduction of dTDP-6-deoxy-L-lyxo-4-hexulose to yield dTDP-L-rhamnose.</text>
</comment>
<dbReference type="GO" id="GO:0008831">
    <property type="term" value="F:dTDP-4-dehydrorhamnose reductase activity"/>
    <property type="evidence" value="ECO:0007669"/>
    <property type="project" value="UniProtKB-EC"/>
</dbReference>
<gene>
    <name evidence="8" type="primary">strL</name>
    <name evidence="8" type="ORF">NNJEOMEG_02807</name>
</gene>
<evidence type="ECO:0000313" key="8">
    <source>
        <dbReference type="EMBL" id="GFK94959.1"/>
    </source>
</evidence>
<name>A0A6V8LY35_9BACT</name>
<dbReference type="Pfam" id="PF04321">
    <property type="entry name" value="RmlD_sub_bind"/>
    <property type="match status" value="1"/>
</dbReference>
<dbReference type="EC" id="1.1.1.133" evidence="3 6"/>
<dbReference type="Proteomes" id="UP000494245">
    <property type="component" value="Unassembled WGS sequence"/>
</dbReference>
<dbReference type="AlphaFoldDB" id="A0A6V8LY35"/>
<dbReference type="GO" id="GO:0019305">
    <property type="term" value="P:dTDP-rhamnose biosynthetic process"/>
    <property type="evidence" value="ECO:0007669"/>
    <property type="project" value="UniProtKB-UniPathway"/>
</dbReference>
<dbReference type="Gene3D" id="3.40.50.720">
    <property type="entry name" value="NAD(P)-binding Rossmann-like Domain"/>
    <property type="match status" value="1"/>
</dbReference>
<dbReference type="UniPathway" id="UPA00124"/>
<dbReference type="EMBL" id="BLTE01000013">
    <property type="protein sequence ID" value="GFK94959.1"/>
    <property type="molecule type" value="Genomic_DNA"/>
</dbReference>
<dbReference type="PANTHER" id="PTHR10491">
    <property type="entry name" value="DTDP-4-DEHYDRORHAMNOSE REDUCTASE"/>
    <property type="match status" value="1"/>
</dbReference>
<dbReference type="SUPFAM" id="SSF51735">
    <property type="entry name" value="NAD(P)-binding Rossmann-fold domains"/>
    <property type="match status" value="1"/>
</dbReference>
<proteinExistence type="inferred from homology"/>
<evidence type="ECO:0000256" key="6">
    <source>
        <dbReference type="RuleBase" id="RU364082"/>
    </source>
</evidence>
<keyword evidence="6 8" id="KW-0560">Oxidoreductase</keyword>
<evidence type="ECO:0000256" key="1">
    <source>
        <dbReference type="ARBA" id="ARBA00004781"/>
    </source>
</evidence>
<keyword evidence="6" id="KW-0521">NADP</keyword>
<evidence type="ECO:0000256" key="2">
    <source>
        <dbReference type="ARBA" id="ARBA00010944"/>
    </source>
</evidence>
<evidence type="ECO:0000256" key="4">
    <source>
        <dbReference type="ARBA" id="ARBA00017099"/>
    </source>
</evidence>
<reference evidence="8 9" key="1">
    <citation type="submission" date="2020-04" db="EMBL/GenBank/DDBJ databases">
        <authorList>
            <consortium name="Desulfovibrio sp. FSS-1 genome sequencing consortium"/>
            <person name="Shimoshige H."/>
            <person name="Kobayashi H."/>
            <person name="Maekawa T."/>
        </authorList>
    </citation>
    <scope>NUCLEOTIDE SEQUENCE [LARGE SCALE GENOMIC DNA]</scope>
    <source>
        <strain evidence="8 9">SIID29052-01</strain>
    </source>
</reference>
<keyword evidence="9" id="KW-1185">Reference proteome</keyword>
<reference evidence="8 9" key="2">
    <citation type="submission" date="2020-05" db="EMBL/GenBank/DDBJ databases">
        <title>Draft genome sequence of Desulfovibrio sp. strainFSS-1.</title>
        <authorList>
            <person name="Shimoshige H."/>
            <person name="Kobayashi H."/>
            <person name="Maekawa T."/>
        </authorList>
    </citation>
    <scope>NUCLEOTIDE SEQUENCE [LARGE SCALE GENOMIC DNA]</scope>
    <source>
        <strain evidence="8 9">SIID29052-01</strain>
    </source>
</reference>
<evidence type="ECO:0000256" key="5">
    <source>
        <dbReference type="ARBA" id="ARBA00048200"/>
    </source>
</evidence>